<dbReference type="PANTHER" id="PTHR46610:SF1">
    <property type="entry name" value="OS06G0147300 PROTEIN"/>
    <property type="match status" value="1"/>
</dbReference>
<accession>A0AAQ3X2L6</accession>
<feature type="transmembrane region" description="Helical" evidence="1">
    <location>
        <begin position="72"/>
        <end position="89"/>
    </location>
</feature>
<keyword evidence="4" id="KW-1185">Reference proteome</keyword>
<name>A0AAQ3X2L6_PASNO</name>
<sequence>MVSSSPAWLLLVGFLFLTGNSLVAVYRSRGDAATVSFVVASYVTLLILFYCLRWFEAAQIGSASRGRARVGVWLATTILTAMFSWRVAVIMPLPVVAAAVCVIGASTAAGGFYTLFLLPRAA</sequence>
<dbReference type="Pfam" id="PF20100">
    <property type="entry name" value="DUF6490"/>
    <property type="match status" value="1"/>
</dbReference>
<dbReference type="EMBL" id="CP144750">
    <property type="protein sequence ID" value="WVZ82526.1"/>
    <property type="molecule type" value="Genomic_DNA"/>
</dbReference>
<evidence type="ECO:0000256" key="1">
    <source>
        <dbReference type="SAM" id="Phobius"/>
    </source>
</evidence>
<feature type="transmembrane region" description="Helical" evidence="1">
    <location>
        <begin position="95"/>
        <end position="118"/>
    </location>
</feature>
<dbReference type="EMBL" id="CP144750">
    <property type="protein sequence ID" value="WVZ82511.1"/>
    <property type="molecule type" value="Genomic_DNA"/>
</dbReference>
<keyword evidence="1" id="KW-0812">Transmembrane</keyword>
<evidence type="ECO:0000313" key="3">
    <source>
        <dbReference type="EMBL" id="WVZ82526.1"/>
    </source>
</evidence>
<dbReference type="PANTHER" id="PTHR46610">
    <property type="entry name" value="OS05G0181300 PROTEIN"/>
    <property type="match status" value="1"/>
</dbReference>
<evidence type="ECO:0000313" key="4">
    <source>
        <dbReference type="Proteomes" id="UP001341281"/>
    </source>
</evidence>
<keyword evidence="1" id="KW-1133">Transmembrane helix</keyword>
<reference evidence="3 4" key="1">
    <citation type="submission" date="2024-02" db="EMBL/GenBank/DDBJ databases">
        <title>High-quality chromosome-scale genome assembly of Pensacola bahiagrass (Paspalum notatum Flugge var. saurae).</title>
        <authorList>
            <person name="Vega J.M."/>
            <person name="Podio M."/>
            <person name="Orjuela J."/>
            <person name="Siena L.A."/>
            <person name="Pessino S.C."/>
            <person name="Combes M.C."/>
            <person name="Mariac C."/>
            <person name="Albertini E."/>
            <person name="Pupilli F."/>
            <person name="Ortiz J.P.A."/>
            <person name="Leblanc O."/>
        </authorList>
    </citation>
    <scope>NUCLEOTIDE SEQUENCE [LARGE SCALE GENOMIC DNA]</scope>
    <source>
        <strain evidence="3">R1</strain>
        <tissue evidence="3">Leaf</tissue>
    </source>
</reference>
<dbReference type="AlphaFoldDB" id="A0AAQ3X2L6"/>
<keyword evidence="1" id="KW-0472">Membrane</keyword>
<protein>
    <submittedName>
        <fullName evidence="3">Uncharacterized protein</fullName>
    </submittedName>
</protein>
<feature type="transmembrane region" description="Helical" evidence="1">
    <location>
        <begin position="33"/>
        <end position="52"/>
    </location>
</feature>
<gene>
    <name evidence="2" type="ORF">U9M48_029765</name>
    <name evidence="3" type="ORF">U9M48_029780</name>
</gene>
<evidence type="ECO:0000313" key="2">
    <source>
        <dbReference type="EMBL" id="WVZ82511.1"/>
    </source>
</evidence>
<dbReference type="Proteomes" id="UP001341281">
    <property type="component" value="Chromosome 06"/>
</dbReference>
<dbReference type="InterPro" id="IPR045501">
    <property type="entry name" value="DUF6490"/>
</dbReference>
<proteinExistence type="predicted"/>
<organism evidence="3 4">
    <name type="scientific">Paspalum notatum var. saurae</name>
    <dbReference type="NCBI Taxonomy" id="547442"/>
    <lineage>
        <taxon>Eukaryota</taxon>
        <taxon>Viridiplantae</taxon>
        <taxon>Streptophyta</taxon>
        <taxon>Embryophyta</taxon>
        <taxon>Tracheophyta</taxon>
        <taxon>Spermatophyta</taxon>
        <taxon>Magnoliopsida</taxon>
        <taxon>Liliopsida</taxon>
        <taxon>Poales</taxon>
        <taxon>Poaceae</taxon>
        <taxon>PACMAD clade</taxon>
        <taxon>Panicoideae</taxon>
        <taxon>Andropogonodae</taxon>
        <taxon>Paspaleae</taxon>
        <taxon>Paspalinae</taxon>
        <taxon>Paspalum</taxon>
    </lineage>
</organism>